<evidence type="ECO:0000313" key="18">
    <source>
        <dbReference type="Proteomes" id="UP000551758"/>
    </source>
</evidence>
<comment type="subcellular location">
    <subcellularLocation>
        <location evidence="1">Cell projection</location>
        <location evidence="1">Microvillus membrane</location>
        <topology evidence="1">Multi-pass membrane protein</topology>
    </subcellularLocation>
    <subcellularLocation>
        <location evidence="2">Secreted</location>
    </subcellularLocation>
</comment>
<organism evidence="17 18">
    <name type="scientific">Diceros bicornis minor</name>
    <name type="common">South-central black rhinoceros</name>
    <dbReference type="NCBI Taxonomy" id="77932"/>
    <lineage>
        <taxon>Eukaryota</taxon>
        <taxon>Metazoa</taxon>
        <taxon>Chordata</taxon>
        <taxon>Craniata</taxon>
        <taxon>Vertebrata</taxon>
        <taxon>Euteleostomi</taxon>
        <taxon>Mammalia</taxon>
        <taxon>Eutheria</taxon>
        <taxon>Laurasiatheria</taxon>
        <taxon>Perissodactyla</taxon>
        <taxon>Rhinocerotidae</taxon>
        <taxon>Diceros</taxon>
    </lineage>
</organism>
<keyword evidence="13" id="KW-0175">Coiled coil</keyword>
<dbReference type="PANTHER" id="PTHR22730">
    <property type="entry name" value="PROMININ PROM PROTEIN"/>
    <property type="match status" value="1"/>
</dbReference>
<evidence type="ECO:0000256" key="2">
    <source>
        <dbReference type="ARBA" id="ARBA00004613"/>
    </source>
</evidence>
<feature type="compositionally biased region" description="Basic and acidic residues" evidence="14">
    <location>
        <begin position="125"/>
        <end position="135"/>
    </location>
</feature>
<evidence type="ECO:0000256" key="15">
    <source>
        <dbReference type="SAM" id="Phobius"/>
    </source>
</evidence>
<reference evidence="17 18" key="1">
    <citation type="journal article" date="2020" name="Mol. Biol. Evol.">
        <title>Interspecific Gene Flow and the Evolution of Specialization in Black and White Rhinoceros.</title>
        <authorList>
            <person name="Moodley Y."/>
            <person name="Westbury M.V."/>
            <person name="Russo I.M."/>
            <person name="Gopalakrishnan S."/>
            <person name="Rakotoarivelo A."/>
            <person name="Olsen R.A."/>
            <person name="Prost S."/>
            <person name="Tunstall T."/>
            <person name="Ryder O.A."/>
            <person name="Dalen L."/>
            <person name="Bruford M.W."/>
        </authorList>
    </citation>
    <scope>NUCLEOTIDE SEQUENCE [LARGE SCALE GENOMIC DNA]</scope>
    <source>
        <strain evidence="17">SBR-YM</strain>
        <tissue evidence="17">Skin</tissue>
    </source>
</reference>
<accession>A0A7J7FG45</accession>
<evidence type="ECO:0000256" key="7">
    <source>
        <dbReference type="ARBA" id="ARBA00022729"/>
    </source>
</evidence>
<dbReference type="GO" id="GO:0045494">
    <property type="term" value="P:photoreceptor cell maintenance"/>
    <property type="evidence" value="ECO:0007669"/>
    <property type="project" value="TreeGrafter"/>
</dbReference>
<evidence type="ECO:0000256" key="10">
    <source>
        <dbReference type="ARBA" id="ARBA00023157"/>
    </source>
</evidence>
<dbReference type="GO" id="GO:0019838">
    <property type="term" value="F:growth factor binding"/>
    <property type="evidence" value="ECO:0007669"/>
    <property type="project" value="UniProtKB-KW"/>
</dbReference>
<gene>
    <name evidence="17" type="ORF">HPG69_001633</name>
</gene>
<keyword evidence="11" id="KW-0325">Glycoprotein</keyword>
<keyword evidence="18" id="KW-1185">Reference proteome</keyword>
<dbReference type="EMBL" id="JACDTQ010000745">
    <property type="protein sequence ID" value="KAF5927000.1"/>
    <property type="molecule type" value="Genomic_DNA"/>
</dbReference>
<dbReference type="InterPro" id="IPR010510">
    <property type="entry name" value="FGF1-bd"/>
</dbReference>
<protein>
    <submittedName>
        <fullName evidence="17">Uncharacterized protein</fullName>
    </submittedName>
</protein>
<keyword evidence="5" id="KW-0964">Secreted</keyword>
<feature type="signal peptide" evidence="16">
    <location>
        <begin position="1"/>
        <end position="19"/>
    </location>
</feature>
<comment type="caution">
    <text evidence="17">The sequence shown here is derived from an EMBL/GenBank/DDBJ whole genome shotgun (WGS) entry which is preliminary data.</text>
</comment>
<evidence type="ECO:0000256" key="9">
    <source>
        <dbReference type="ARBA" id="ARBA00023136"/>
    </source>
</evidence>
<evidence type="ECO:0000256" key="3">
    <source>
        <dbReference type="ARBA" id="ARBA00006058"/>
    </source>
</evidence>
<feature type="region of interest" description="Disordered" evidence="14">
    <location>
        <begin position="990"/>
        <end position="1010"/>
    </location>
</feature>
<evidence type="ECO:0000256" key="4">
    <source>
        <dbReference type="ARBA" id="ARBA00008326"/>
    </source>
</evidence>
<keyword evidence="6 15" id="KW-0812">Transmembrane</keyword>
<dbReference type="GO" id="GO:0005929">
    <property type="term" value="C:cilium"/>
    <property type="evidence" value="ECO:0007669"/>
    <property type="project" value="TreeGrafter"/>
</dbReference>
<dbReference type="InterPro" id="IPR008795">
    <property type="entry name" value="Prominin"/>
</dbReference>
<feature type="region of interest" description="Disordered" evidence="14">
    <location>
        <begin position="101"/>
        <end position="139"/>
    </location>
</feature>
<dbReference type="GO" id="GO:0009986">
    <property type="term" value="C:cell surface"/>
    <property type="evidence" value="ECO:0007669"/>
    <property type="project" value="TreeGrafter"/>
</dbReference>
<evidence type="ECO:0000256" key="1">
    <source>
        <dbReference type="ARBA" id="ARBA00004475"/>
    </source>
</evidence>
<evidence type="ECO:0000256" key="6">
    <source>
        <dbReference type="ARBA" id="ARBA00022692"/>
    </source>
</evidence>
<keyword evidence="8 15" id="KW-1133">Transmembrane helix</keyword>
<evidence type="ECO:0000256" key="8">
    <source>
        <dbReference type="ARBA" id="ARBA00022989"/>
    </source>
</evidence>
<keyword evidence="7 16" id="KW-0732">Signal</keyword>
<feature type="compositionally biased region" description="Basic and acidic residues" evidence="14">
    <location>
        <begin position="104"/>
        <end position="114"/>
    </location>
</feature>
<dbReference type="Pfam" id="PF05478">
    <property type="entry name" value="Prominin"/>
    <property type="match status" value="3"/>
</dbReference>
<dbReference type="PANTHER" id="PTHR22730:SF3">
    <property type="entry name" value="PROMININ-1"/>
    <property type="match status" value="1"/>
</dbReference>
<feature type="chain" id="PRO_5029710336" evidence="16">
    <location>
        <begin position="20"/>
        <end position="1046"/>
    </location>
</feature>
<evidence type="ECO:0000256" key="16">
    <source>
        <dbReference type="SAM" id="SignalP"/>
    </source>
</evidence>
<feature type="compositionally biased region" description="Low complexity" evidence="14">
    <location>
        <begin position="938"/>
        <end position="959"/>
    </location>
</feature>
<feature type="compositionally biased region" description="Polar residues" evidence="14">
    <location>
        <begin position="960"/>
        <end position="974"/>
    </location>
</feature>
<feature type="coiled-coil region" evidence="13">
    <location>
        <begin position="154"/>
        <end position="184"/>
    </location>
</feature>
<dbReference type="GO" id="GO:0071914">
    <property type="term" value="C:prominosome"/>
    <property type="evidence" value="ECO:0007669"/>
    <property type="project" value="TreeGrafter"/>
</dbReference>
<dbReference type="GO" id="GO:0060219">
    <property type="term" value="P:camera-type eye photoreceptor cell differentiation"/>
    <property type="evidence" value="ECO:0007669"/>
    <property type="project" value="TreeGrafter"/>
</dbReference>
<dbReference type="Proteomes" id="UP000551758">
    <property type="component" value="Unassembled WGS sequence"/>
</dbReference>
<dbReference type="Pfam" id="PF06473">
    <property type="entry name" value="FGF-BP1"/>
    <property type="match status" value="1"/>
</dbReference>
<keyword evidence="9 15" id="KW-0472">Membrane</keyword>
<sequence>MALLLCFLLLLGLCGNTISEEPPSTTKSPNVLEFELPAMNYETKDSYEAGPTGVLFQMVNVFLHVVQPNPFPEDTVRKILQKKFDLSLEYEKHWYHLRFCGKPPPKDPDRKESATGRQQLQRPENSPERNSRDIKSLLGGGIHEQLKPKVIPVLDDIKAMAEAIKEAKEALMNVNNTLGQLKKSTTQLNTSLSDVKRNLEQSLNDPMCSVPPVATTCNNVRMSLSQLDDNTNLGQLPSLDKEIDNVNDVLRTNLSSLVQQGYKSFNDIPEMVQNQTTDMISGIKSSLNSIGSNISNISQQIPIQDKLSYFTKYVNITETHIYRNLPTLEEYDSYSGVGISFLFCWILMIIVVVTFVVGGNVEKLILDTPYLLDENWEYYLSGIIFNKPDINLTFEQVYSDCKENKGIYTTLKLENSYNISEHLNIQDYTGNINNDFESTNINIDNIVLLEEAGRNNLLNFSSSGIDKIDYDAYLTEFGKTATKVNLLVFADDLEEKANNLPQGNLKESLKSNAETIRTIHRGLVVPLEQSMNMAYQSIKELQHKSSELEVKVNKILSSLDSAEDFLTNYTSSVIVEESKKYANTIIGYFERYLQWVKISITEHIAACKPVATALDSAVDVFLCSYIIDPVNLFWFGIGEATIFLLPAIIFAVKLAKYYRRMDSEDVYDDFPQPEAMRIHSLTLLPFLLLEAQMLLVVGAQELWEGQDNMETKDHWITLDKPQIVQRTRQHKTLVNGVIVTPDQASCTVTLMEHEEGTAMKAVCSRMDHDFSCVFTGNPTSCIEGCKSDLIYWRQIAYRLSCQRNLCEDANVVLRSRVCSRRFPESNFKLVYSTLIDDLNQCDEDITPWWHIIIQDAPDMDSKEVIPFFPRQGIQTVAPAPTKVIHVTKTTPTVPIVIEQTTPTEEVKVEEITTTQQPKIEQTTATVPIEIEQTTPTEQVKVEETTTTQQPQIEETTPTESFYNEITTPTPNCNDDSGIKVKKPIIYQSSHHIGQKKVQPTDEDTAQQTDQDIVQQIDEDTVQQMDQDIPQQTDQDTAQYTYQDIAQ</sequence>
<feature type="region of interest" description="Disordered" evidence="14">
    <location>
        <begin position="938"/>
        <end position="978"/>
    </location>
</feature>
<evidence type="ECO:0000256" key="5">
    <source>
        <dbReference type="ARBA" id="ARBA00022525"/>
    </source>
</evidence>
<feature type="compositionally biased region" description="Polar residues" evidence="14">
    <location>
        <begin position="115"/>
        <end position="124"/>
    </location>
</feature>
<evidence type="ECO:0000256" key="14">
    <source>
        <dbReference type="SAM" id="MobiDB-lite"/>
    </source>
</evidence>
<dbReference type="AlphaFoldDB" id="A0A7J7FG45"/>
<evidence type="ECO:0000313" key="17">
    <source>
        <dbReference type="EMBL" id="KAF5927000.1"/>
    </source>
</evidence>
<feature type="region of interest" description="Disordered" evidence="14">
    <location>
        <begin position="1024"/>
        <end position="1046"/>
    </location>
</feature>
<dbReference type="GO" id="GO:0031528">
    <property type="term" value="C:microvillus membrane"/>
    <property type="evidence" value="ECO:0007669"/>
    <property type="project" value="UniProtKB-SubCell"/>
</dbReference>
<keyword evidence="10" id="KW-1015">Disulfide bond</keyword>
<proteinExistence type="inferred from homology"/>
<dbReference type="GO" id="GO:0016324">
    <property type="term" value="C:apical plasma membrane"/>
    <property type="evidence" value="ECO:0007669"/>
    <property type="project" value="TreeGrafter"/>
</dbReference>
<comment type="similarity">
    <text evidence="3">Belongs to the prominin family.</text>
</comment>
<name>A0A7J7FG45_DICBM</name>
<evidence type="ECO:0000256" key="13">
    <source>
        <dbReference type="SAM" id="Coils"/>
    </source>
</evidence>
<comment type="similarity">
    <text evidence="4">Belongs to the fibroblast growth factor-binding protein family.</text>
</comment>
<keyword evidence="12" id="KW-0340">Growth factor binding</keyword>
<evidence type="ECO:0000256" key="11">
    <source>
        <dbReference type="ARBA" id="ARBA00023180"/>
    </source>
</evidence>
<feature type="transmembrane region" description="Helical" evidence="15">
    <location>
        <begin position="633"/>
        <end position="652"/>
    </location>
</feature>
<dbReference type="GO" id="GO:0015485">
    <property type="term" value="F:cholesterol binding"/>
    <property type="evidence" value="ECO:0007669"/>
    <property type="project" value="TreeGrafter"/>
</dbReference>
<evidence type="ECO:0000256" key="12">
    <source>
        <dbReference type="ARBA" id="ARBA00023183"/>
    </source>
</evidence>
<feature type="transmembrane region" description="Helical" evidence="15">
    <location>
        <begin position="334"/>
        <end position="357"/>
    </location>
</feature>